<evidence type="ECO:0000256" key="4">
    <source>
        <dbReference type="ARBA" id="ARBA00012129"/>
    </source>
</evidence>
<organism evidence="12 13">
    <name type="scientific">Tetragenococcus halophilus subsp. halophilus</name>
    <dbReference type="NCBI Taxonomy" id="1513897"/>
    <lineage>
        <taxon>Bacteria</taxon>
        <taxon>Bacillati</taxon>
        <taxon>Bacillota</taxon>
        <taxon>Bacilli</taxon>
        <taxon>Lactobacillales</taxon>
        <taxon>Enterococcaceae</taxon>
        <taxon>Tetragenococcus</taxon>
    </lineage>
</organism>
<dbReference type="GO" id="GO:0009229">
    <property type="term" value="P:thiamine diphosphate biosynthetic process"/>
    <property type="evidence" value="ECO:0007669"/>
    <property type="project" value="UniProtKB-UniPathway"/>
</dbReference>
<evidence type="ECO:0000256" key="7">
    <source>
        <dbReference type="ARBA" id="ARBA00022741"/>
    </source>
</evidence>
<dbReference type="PRINTS" id="PR01099">
    <property type="entry name" value="HYETHTZKNASE"/>
</dbReference>
<dbReference type="UniPathway" id="UPA00060">
    <property type="reaction ID" value="UER00139"/>
</dbReference>
<proteinExistence type="predicted"/>
<name>A0A2H6DC34_TETHA</name>
<evidence type="ECO:0000313" key="13">
    <source>
        <dbReference type="Proteomes" id="UP000236214"/>
    </source>
</evidence>
<evidence type="ECO:0000313" key="12">
    <source>
        <dbReference type="EMBL" id="GBD67415.1"/>
    </source>
</evidence>
<dbReference type="GO" id="GO:0005524">
    <property type="term" value="F:ATP binding"/>
    <property type="evidence" value="ECO:0007669"/>
    <property type="project" value="UniProtKB-KW"/>
</dbReference>
<comment type="catalytic activity">
    <reaction evidence="1">
        <text>5-(2-hydroxyethyl)-4-methylthiazole + ATP = 4-methyl-5-(2-phosphooxyethyl)-thiazole + ADP + H(+)</text>
        <dbReference type="Rhea" id="RHEA:24212"/>
        <dbReference type="ChEBI" id="CHEBI:15378"/>
        <dbReference type="ChEBI" id="CHEBI:17957"/>
        <dbReference type="ChEBI" id="CHEBI:30616"/>
        <dbReference type="ChEBI" id="CHEBI:58296"/>
        <dbReference type="ChEBI" id="CHEBI:456216"/>
        <dbReference type="EC" id="2.7.1.50"/>
    </reaction>
</comment>
<dbReference type="EMBL" id="BDEC01000007">
    <property type="protein sequence ID" value="GBD67415.1"/>
    <property type="molecule type" value="Genomic_DNA"/>
</dbReference>
<keyword evidence="9" id="KW-0067">ATP-binding</keyword>
<accession>A0A2H6DC34</accession>
<evidence type="ECO:0000256" key="6">
    <source>
        <dbReference type="ARBA" id="ARBA00022723"/>
    </source>
</evidence>
<dbReference type="InterPro" id="IPR029056">
    <property type="entry name" value="Ribokinase-like"/>
</dbReference>
<evidence type="ECO:0000256" key="10">
    <source>
        <dbReference type="ARBA" id="ARBA00022842"/>
    </source>
</evidence>
<evidence type="ECO:0000256" key="8">
    <source>
        <dbReference type="ARBA" id="ARBA00022777"/>
    </source>
</evidence>
<gene>
    <name evidence="12" type="primary">thiM</name>
    <name evidence="12" type="ORF">TEHN7118_0221</name>
</gene>
<evidence type="ECO:0000256" key="1">
    <source>
        <dbReference type="ARBA" id="ARBA00001771"/>
    </source>
</evidence>
<dbReference type="InterPro" id="IPR000417">
    <property type="entry name" value="Hyethyz_kinase"/>
</dbReference>
<keyword evidence="13" id="KW-1185">Reference proteome</keyword>
<dbReference type="Proteomes" id="UP000236214">
    <property type="component" value="Unassembled WGS sequence"/>
</dbReference>
<keyword evidence="10" id="KW-0460">Magnesium</keyword>
<dbReference type="Pfam" id="PF02110">
    <property type="entry name" value="HK"/>
    <property type="match status" value="1"/>
</dbReference>
<dbReference type="RefSeq" id="WP_014123451.1">
    <property type="nucleotide sequence ID" value="NZ_BAABQP010000010.1"/>
</dbReference>
<reference evidence="12 13" key="1">
    <citation type="submission" date="2016-05" db="EMBL/GenBank/DDBJ databases">
        <title>Whole genome sequencing of Tetragenococcus halophilus subsp. halophilus NISL 7118.</title>
        <authorList>
            <person name="Shiwa Y."/>
            <person name="Nishimura I."/>
            <person name="Yoshikawa H."/>
            <person name="Koyama Y."/>
            <person name="Oguma T."/>
        </authorList>
    </citation>
    <scope>NUCLEOTIDE SEQUENCE [LARGE SCALE GENOMIC DNA]</scope>
    <source>
        <strain evidence="12 13">NISL 7118</strain>
    </source>
</reference>
<evidence type="ECO:0000256" key="3">
    <source>
        <dbReference type="ARBA" id="ARBA00004868"/>
    </source>
</evidence>
<dbReference type="PIRSF" id="PIRSF000513">
    <property type="entry name" value="Thz_kinase"/>
    <property type="match status" value="1"/>
</dbReference>
<evidence type="ECO:0000256" key="5">
    <source>
        <dbReference type="ARBA" id="ARBA00022679"/>
    </source>
</evidence>
<comment type="pathway">
    <text evidence="3">Cofactor biosynthesis; thiamine diphosphate biosynthesis; 4-methyl-5-(2-phosphoethyl)-thiazole from 5-(2-hydroxyethyl)-4-methylthiazole: step 1/1.</text>
</comment>
<protein>
    <recommendedName>
        <fullName evidence="4">hydroxyethylthiazole kinase</fullName>
        <ecNumber evidence="4">2.7.1.50</ecNumber>
    </recommendedName>
</protein>
<comment type="cofactor">
    <cofactor evidence="2">
        <name>Mg(2+)</name>
        <dbReference type="ChEBI" id="CHEBI:18420"/>
    </cofactor>
</comment>
<dbReference type="AlphaFoldDB" id="A0A2H6DC34"/>
<dbReference type="GO" id="GO:0000287">
    <property type="term" value="F:magnesium ion binding"/>
    <property type="evidence" value="ECO:0007669"/>
    <property type="project" value="InterPro"/>
</dbReference>
<keyword evidence="7" id="KW-0547">Nucleotide-binding</keyword>
<dbReference type="GO" id="GO:0004417">
    <property type="term" value="F:hydroxyethylthiazole kinase activity"/>
    <property type="evidence" value="ECO:0007669"/>
    <property type="project" value="UniProtKB-EC"/>
</dbReference>
<evidence type="ECO:0000256" key="11">
    <source>
        <dbReference type="ARBA" id="ARBA00022977"/>
    </source>
</evidence>
<evidence type="ECO:0000256" key="9">
    <source>
        <dbReference type="ARBA" id="ARBA00022840"/>
    </source>
</evidence>
<dbReference type="EC" id="2.7.1.50" evidence="4"/>
<dbReference type="SUPFAM" id="SSF53613">
    <property type="entry name" value="Ribokinase-like"/>
    <property type="match status" value="1"/>
</dbReference>
<dbReference type="Gene3D" id="3.40.1190.20">
    <property type="match status" value="1"/>
</dbReference>
<evidence type="ECO:0000256" key="2">
    <source>
        <dbReference type="ARBA" id="ARBA00001946"/>
    </source>
</evidence>
<keyword evidence="8 12" id="KW-0418">Kinase</keyword>
<keyword evidence="6" id="KW-0479">Metal-binding</keyword>
<keyword evidence="11" id="KW-0784">Thiamine biosynthesis</keyword>
<comment type="caution">
    <text evidence="12">The sequence shown here is derived from an EMBL/GenBank/DDBJ whole genome shotgun (WGS) entry which is preliminary data.</text>
</comment>
<dbReference type="GO" id="GO:0009228">
    <property type="term" value="P:thiamine biosynthetic process"/>
    <property type="evidence" value="ECO:0007669"/>
    <property type="project" value="UniProtKB-KW"/>
</dbReference>
<keyword evidence="5" id="KW-0808">Transferase</keyword>
<sequence length="273" mass="30058">MKDIAEMATEVFPLKQASLVHCITNNVTIETMANALLYVNAQPIMTSDVREFPVLLKKIDSLLLNLGSLSEEREQSLLTAAKMSSKQIPFVVDIVGVTSAPTAYQLSKQLSRQKPDVIKGNISELRAFCGLKTTGKGVDSSISDQNDDELEELVKALKQEDLATTYLATGKKDIIVTKDNTWIMENGVDKLQRFIGTGDVLGALIAALLGIQFNAESAVLLALSYLNICAERASEKITSNTGLADFRHETLNQLSLLGKENKHWFRQTRGEKR</sequence>